<feature type="signal peptide" evidence="7">
    <location>
        <begin position="1"/>
        <end position="21"/>
    </location>
</feature>
<dbReference type="EMBL" id="JALLPB020000416">
    <property type="protein sequence ID" value="KAL3809356.1"/>
    <property type="molecule type" value="Genomic_DNA"/>
</dbReference>
<reference evidence="9 10" key="1">
    <citation type="submission" date="2024-10" db="EMBL/GenBank/DDBJ databases">
        <title>Updated reference genomes for cyclostephanoid diatoms.</title>
        <authorList>
            <person name="Roberts W.R."/>
            <person name="Alverson A.J."/>
        </authorList>
    </citation>
    <scope>NUCLEOTIDE SEQUENCE [LARGE SCALE GENOMIC DNA]</scope>
    <source>
        <strain evidence="9 10">AJA228-03</strain>
    </source>
</reference>
<feature type="domain" description="Thioredoxin" evidence="8">
    <location>
        <begin position="9"/>
        <end position="138"/>
    </location>
</feature>
<evidence type="ECO:0000259" key="8">
    <source>
        <dbReference type="PROSITE" id="PS51352"/>
    </source>
</evidence>
<evidence type="ECO:0000256" key="4">
    <source>
        <dbReference type="ARBA" id="ARBA00023136"/>
    </source>
</evidence>
<keyword evidence="7" id="KW-0732">Signal</keyword>
<dbReference type="Pfam" id="PF00085">
    <property type="entry name" value="Thioredoxin"/>
    <property type="match status" value="1"/>
</dbReference>
<proteinExistence type="predicted"/>
<comment type="function">
    <text evidence="5">Probable disulfide isomerase, which participates in the folding of proteins containing disulfide bonds. May act as a dithiol oxidase. Acts as a regulator of endoplasmic reticulum-mitochondria contact sites via its ability to regulate redox signals.</text>
</comment>
<keyword evidence="10" id="KW-1185">Reference proteome</keyword>
<dbReference type="GO" id="GO:0005789">
    <property type="term" value="C:endoplasmic reticulum membrane"/>
    <property type="evidence" value="ECO:0007669"/>
    <property type="project" value="UniProtKB-SubCell"/>
</dbReference>
<sequence length="482" mass="53726">MRSFPITLLLLSSSCLFFGAAVTVVVGRPHSNVVKLTKENFDDYVTKDDANGIWFLKFYAPWCGHCKTLAPVLESVAPFLAGKMAIGKIDCTIEKELCKTHGVRGYPTLKYYRDGEYHDYPSGRDADSIIAFGEKMSDRAVSIVSTYHEATRKLLTKSHPVAFVVYDPGNDDPSVDEVIDASGSSDEDKAAEKMIRKTERTRAFGEVARNMQARASFGLLDPIETTVEEVRKFFVHDDNGGDDSGVVSSTTHYSGGGFVARIEEGVPIRIFDAELSIASISDFVTEYNLATVLELSGQNFRFVSRRGKALGIAAYNPDDDELTTERIQRELRRYAISGPHRDDYIFAKMDGKKWDKFLGQFQVRRENLPEFFVVDVPSRTYWQDSSVSGISNFISGVKDGTIVAREQEKSKSGPLDDLMQAFVNYMPWSLGVAFVLFVAVFVLALRLGGDVYGPSAPAVRQPKTTATMSVKWDDELFNKKDR</sequence>
<evidence type="ECO:0000256" key="2">
    <source>
        <dbReference type="ARBA" id="ARBA00022692"/>
    </source>
</evidence>
<evidence type="ECO:0000256" key="5">
    <source>
        <dbReference type="ARBA" id="ARBA00045246"/>
    </source>
</evidence>
<accession>A0ABD3RC63</accession>
<dbReference type="InterPro" id="IPR017937">
    <property type="entry name" value="Thioredoxin_CS"/>
</dbReference>
<feature type="transmembrane region" description="Helical" evidence="6">
    <location>
        <begin position="425"/>
        <end position="445"/>
    </location>
</feature>
<feature type="chain" id="PRO_5044864764" description="Thioredoxin domain-containing protein" evidence="7">
    <location>
        <begin position="22"/>
        <end position="482"/>
    </location>
</feature>
<dbReference type="SUPFAM" id="SSF52833">
    <property type="entry name" value="Thioredoxin-like"/>
    <property type="match status" value="2"/>
</dbReference>
<evidence type="ECO:0000256" key="3">
    <source>
        <dbReference type="ARBA" id="ARBA00022989"/>
    </source>
</evidence>
<evidence type="ECO:0000256" key="7">
    <source>
        <dbReference type="SAM" id="SignalP"/>
    </source>
</evidence>
<name>A0ABD3RC63_9STRA</name>
<dbReference type="CDD" id="cd02961">
    <property type="entry name" value="PDI_a_family"/>
    <property type="match status" value="1"/>
</dbReference>
<comment type="caution">
    <text evidence="9">The sequence shown here is derived from an EMBL/GenBank/DDBJ whole genome shotgun (WGS) entry which is preliminary data.</text>
</comment>
<dbReference type="PANTHER" id="PTHR46426">
    <property type="entry name" value="PROTEIN DISULFIDE-ISOMERASE TMX3"/>
    <property type="match status" value="1"/>
</dbReference>
<dbReference type="PROSITE" id="PS00194">
    <property type="entry name" value="THIOREDOXIN_1"/>
    <property type="match status" value="1"/>
</dbReference>
<dbReference type="Pfam" id="PF13848">
    <property type="entry name" value="Thioredoxin_6"/>
    <property type="match status" value="1"/>
</dbReference>
<evidence type="ECO:0000256" key="6">
    <source>
        <dbReference type="SAM" id="Phobius"/>
    </source>
</evidence>
<dbReference type="AlphaFoldDB" id="A0ABD3RC63"/>
<evidence type="ECO:0000313" key="10">
    <source>
        <dbReference type="Proteomes" id="UP001530377"/>
    </source>
</evidence>
<dbReference type="InterPro" id="IPR036249">
    <property type="entry name" value="Thioredoxin-like_sf"/>
</dbReference>
<organism evidence="9 10">
    <name type="scientific">Cyclostephanos tholiformis</name>
    <dbReference type="NCBI Taxonomy" id="382380"/>
    <lineage>
        <taxon>Eukaryota</taxon>
        <taxon>Sar</taxon>
        <taxon>Stramenopiles</taxon>
        <taxon>Ochrophyta</taxon>
        <taxon>Bacillariophyta</taxon>
        <taxon>Coscinodiscophyceae</taxon>
        <taxon>Thalassiosirophycidae</taxon>
        <taxon>Stephanodiscales</taxon>
        <taxon>Stephanodiscaceae</taxon>
        <taxon>Cyclostephanos</taxon>
    </lineage>
</organism>
<dbReference type="InterPro" id="IPR052250">
    <property type="entry name" value="PDI_TMX3"/>
</dbReference>
<dbReference type="PROSITE" id="PS51257">
    <property type="entry name" value="PROKAR_LIPOPROTEIN"/>
    <property type="match status" value="1"/>
</dbReference>
<dbReference type="Proteomes" id="UP001530377">
    <property type="component" value="Unassembled WGS sequence"/>
</dbReference>
<dbReference type="PANTHER" id="PTHR46426:SF1">
    <property type="entry name" value="PROTEIN DISULFIDE-ISOMERASE TMX3"/>
    <property type="match status" value="1"/>
</dbReference>
<keyword evidence="4 6" id="KW-0472">Membrane</keyword>
<dbReference type="Gene3D" id="3.40.30.10">
    <property type="entry name" value="Glutaredoxin"/>
    <property type="match status" value="2"/>
</dbReference>
<dbReference type="InterPro" id="IPR013766">
    <property type="entry name" value="Thioredoxin_domain"/>
</dbReference>
<protein>
    <recommendedName>
        <fullName evidence="8">Thioredoxin domain-containing protein</fullName>
    </recommendedName>
</protein>
<gene>
    <name evidence="9" type="ORF">ACHAXA_009064</name>
</gene>
<dbReference type="PROSITE" id="PS51352">
    <property type="entry name" value="THIOREDOXIN_2"/>
    <property type="match status" value="1"/>
</dbReference>
<keyword evidence="3 6" id="KW-1133">Transmembrane helix</keyword>
<comment type="subcellular location">
    <subcellularLocation>
        <location evidence="1">Endoplasmic reticulum membrane</location>
        <topology evidence="1">Single-pass membrane protein</topology>
    </subcellularLocation>
</comment>
<dbReference type="PRINTS" id="PR00421">
    <property type="entry name" value="THIOREDOXIN"/>
</dbReference>
<evidence type="ECO:0000313" key="9">
    <source>
        <dbReference type="EMBL" id="KAL3809356.1"/>
    </source>
</evidence>
<keyword evidence="2 6" id="KW-0812">Transmembrane</keyword>
<evidence type="ECO:0000256" key="1">
    <source>
        <dbReference type="ARBA" id="ARBA00004389"/>
    </source>
</evidence>